<dbReference type="Proteomes" id="UP001230685">
    <property type="component" value="Unassembled WGS sequence"/>
</dbReference>
<accession>A0ABT9EJF1</accession>
<dbReference type="PANTHER" id="PTHR30383">
    <property type="entry name" value="THIOESTERASE 1/PROTEASE 1/LYSOPHOSPHOLIPASE L1"/>
    <property type="match status" value="1"/>
</dbReference>
<proteinExistence type="predicted"/>
<feature type="domain" description="SGNH hydrolase-type esterase" evidence="1">
    <location>
        <begin position="10"/>
        <end position="169"/>
    </location>
</feature>
<sequence length="189" mass="19743">MTIPHPLILAIGDSLIAGYGLSQAESFTAQLERRLQATFPDARVMNAGVSGDTAAGVLKRLPALLSRLPARPALAIVQVGPNDVLRQVPPSVVRASLEAILLELGRCGIPVLLTTVEPPALLRDRAAAYIGIHQELATLHGAVTAPFFPDGVLGHPAMVLADQMHPNGAAISAVVDALLPIVEKLLADD</sequence>
<gene>
    <name evidence="2" type="ORF">Q5H91_07690</name>
</gene>
<protein>
    <submittedName>
        <fullName evidence="2">GDSL-type esterase/lipase family protein</fullName>
    </submittedName>
</protein>
<dbReference type="InterPro" id="IPR051532">
    <property type="entry name" value="Ester_Hydrolysis_Enzymes"/>
</dbReference>
<dbReference type="InterPro" id="IPR036514">
    <property type="entry name" value="SGNH_hydro_sf"/>
</dbReference>
<dbReference type="Gene3D" id="3.40.50.1110">
    <property type="entry name" value="SGNH hydrolase"/>
    <property type="match status" value="1"/>
</dbReference>
<keyword evidence="3" id="KW-1185">Reference proteome</keyword>
<evidence type="ECO:0000313" key="2">
    <source>
        <dbReference type="EMBL" id="MDP1027090.1"/>
    </source>
</evidence>
<dbReference type="SUPFAM" id="SSF52266">
    <property type="entry name" value="SGNH hydrolase"/>
    <property type="match status" value="1"/>
</dbReference>
<comment type="caution">
    <text evidence="2">The sequence shown here is derived from an EMBL/GenBank/DDBJ whole genome shotgun (WGS) entry which is preliminary data.</text>
</comment>
<evidence type="ECO:0000259" key="1">
    <source>
        <dbReference type="Pfam" id="PF13472"/>
    </source>
</evidence>
<dbReference type="InterPro" id="IPR013830">
    <property type="entry name" value="SGNH_hydro"/>
</dbReference>
<name>A0ABT9EJF1_9SPHN</name>
<organism evidence="2 3">
    <name type="scientific">Sphingomonas aurea</name>
    <dbReference type="NCBI Taxonomy" id="3063994"/>
    <lineage>
        <taxon>Bacteria</taxon>
        <taxon>Pseudomonadati</taxon>
        <taxon>Pseudomonadota</taxon>
        <taxon>Alphaproteobacteria</taxon>
        <taxon>Sphingomonadales</taxon>
        <taxon>Sphingomonadaceae</taxon>
        <taxon>Sphingomonas</taxon>
    </lineage>
</organism>
<dbReference type="Pfam" id="PF13472">
    <property type="entry name" value="Lipase_GDSL_2"/>
    <property type="match status" value="1"/>
</dbReference>
<reference evidence="2 3" key="1">
    <citation type="submission" date="2023-07" db="EMBL/GenBank/DDBJ databases">
        <authorList>
            <person name="Kim M.K."/>
        </authorList>
    </citation>
    <scope>NUCLEOTIDE SEQUENCE [LARGE SCALE GENOMIC DNA]</scope>
    <source>
        <strain evidence="2 3">KR1UV-12</strain>
    </source>
</reference>
<dbReference type="EMBL" id="JAUUDS010000002">
    <property type="protein sequence ID" value="MDP1027090.1"/>
    <property type="molecule type" value="Genomic_DNA"/>
</dbReference>
<evidence type="ECO:0000313" key="3">
    <source>
        <dbReference type="Proteomes" id="UP001230685"/>
    </source>
</evidence>
<dbReference type="RefSeq" id="WP_305172787.1">
    <property type="nucleotide sequence ID" value="NZ_JAUUDS010000002.1"/>
</dbReference>
<dbReference type="PANTHER" id="PTHR30383:SF24">
    <property type="entry name" value="THIOESTERASE 1_PROTEASE 1_LYSOPHOSPHOLIPASE L1"/>
    <property type="match status" value="1"/>
</dbReference>